<evidence type="ECO:0000313" key="7">
    <source>
        <dbReference type="Proteomes" id="UP001055167"/>
    </source>
</evidence>
<evidence type="ECO:0000256" key="3">
    <source>
        <dbReference type="PROSITE-ProRule" id="PRU00284"/>
    </source>
</evidence>
<comment type="caution">
    <text evidence="6">The sequence shown here is derived from an EMBL/GenBank/DDBJ whole genome shotgun (WGS) entry which is preliminary data.</text>
</comment>
<dbReference type="PRINTS" id="PR00260">
    <property type="entry name" value="CHEMTRNSDUCR"/>
</dbReference>
<evidence type="ECO:0008006" key="8">
    <source>
        <dbReference type="Google" id="ProtNLM"/>
    </source>
</evidence>
<dbReference type="Pfam" id="PF00015">
    <property type="entry name" value="MCPsignal"/>
    <property type="match status" value="1"/>
</dbReference>
<dbReference type="SUPFAM" id="SSF103190">
    <property type="entry name" value="Sensory domain-like"/>
    <property type="match status" value="1"/>
</dbReference>
<reference evidence="6" key="1">
    <citation type="journal article" date="2021" name="Front. Microbiol.">
        <title>Comprehensive Comparative Genomics and Phenotyping of Methylobacterium Species.</title>
        <authorList>
            <person name="Alessa O."/>
            <person name="Ogura Y."/>
            <person name="Fujitani Y."/>
            <person name="Takami H."/>
            <person name="Hayashi T."/>
            <person name="Sahin N."/>
            <person name="Tani A."/>
        </authorList>
    </citation>
    <scope>NUCLEOTIDE SEQUENCE</scope>
    <source>
        <strain evidence="6">KCTC 52305</strain>
    </source>
</reference>
<dbReference type="Pfam" id="PF00672">
    <property type="entry name" value="HAMP"/>
    <property type="match status" value="1"/>
</dbReference>
<dbReference type="PROSITE" id="PS50111">
    <property type="entry name" value="CHEMOTAXIS_TRANSDUC_2"/>
    <property type="match status" value="1"/>
</dbReference>
<evidence type="ECO:0000259" key="4">
    <source>
        <dbReference type="PROSITE" id="PS50111"/>
    </source>
</evidence>
<dbReference type="InterPro" id="IPR004090">
    <property type="entry name" value="Chemotax_Me-accpt_rcpt"/>
</dbReference>
<dbReference type="SMART" id="SM00304">
    <property type="entry name" value="HAMP"/>
    <property type="match status" value="1"/>
</dbReference>
<organism evidence="6 7">
    <name type="scientific">Methylobacterium crusticola</name>
    <dbReference type="NCBI Taxonomy" id="1697972"/>
    <lineage>
        <taxon>Bacteria</taxon>
        <taxon>Pseudomonadati</taxon>
        <taxon>Pseudomonadota</taxon>
        <taxon>Alphaproteobacteria</taxon>
        <taxon>Hyphomicrobiales</taxon>
        <taxon>Methylobacteriaceae</taxon>
        <taxon>Methylobacterium</taxon>
    </lineage>
</organism>
<reference evidence="6" key="2">
    <citation type="submission" date="2021-08" db="EMBL/GenBank/DDBJ databases">
        <authorList>
            <person name="Tani A."/>
            <person name="Ola A."/>
            <person name="Ogura Y."/>
            <person name="Katsura K."/>
            <person name="Hayashi T."/>
        </authorList>
    </citation>
    <scope>NUCLEOTIDE SEQUENCE</scope>
    <source>
        <strain evidence="6">KCTC 52305</strain>
    </source>
</reference>
<keyword evidence="7" id="KW-1185">Reference proteome</keyword>
<evidence type="ECO:0000313" key="6">
    <source>
        <dbReference type="EMBL" id="GJD47778.1"/>
    </source>
</evidence>
<dbReference type="PANTHER" id="PTHR32089:SF112">
    <property type="entry name" value="LYSOZYME-LIKE PROTEIN-RELATED"/>
    <property type="match status" value="1"/>
</dbReference>
<dbReference type="InterPro" id="IPR004089">
    <property type="entry name" value="MCPsignal_dom"/>
</dbReference>
<dbReference type="EMBL" id="BPQH01000001">
    <property type="protein sequence ID" value="GJD47778.1"/>
    <property type="molecule type" value="Genomic_DNA"/>
</dbReference>
<feature type="domain" description="Methyl-accepting transducer" evidence="4">
    <location>
        <begin position="391"/>
        <end position="620"/>
    </location>
</feature>
<comment type="similarity">
    <text evidence="2">Belongs to the methyl-accepting chemotaxis (MCP) protein family.</text>
</comment>
<dbReference type="CDD" id="cd06225">
    <property type="entry name" value="HAMP"/>
    <property type="match status" value="1"/>
</dbReference>
<feature type="domain" description="HAMP" evidence="5">
    <location>
        <begin position="305"/>
        <end position="358"/>
    </location>
</feature>
<evidence type="ECO:0000256" key="1">
    <source>
        <dbReference type="ARBA" id="ARBA00023224"/>
    </source>
</evidence>
<dbReference type="SMART" id="SM00283">
    <property type="entry name" value="MA"/>
    <property type="match status" value="1"/>
</dbReference>
<gene>
    <name evidence="6" type="ORF">OPKNFCMD_0489</name>
</gene>
<dbReference type="Gene3D" id="6.10.340.10">
    <property type="match status" value="1"/>
</dbReference>
<dbReference type="RefSeq" id="WP_128566257.1">
    <property type="nucleotide sequence ID" value="NZ_BPQH01000001.1"/>
</dbReference>
<protein>
    <recommendedName>
        <fullName evidence="8">Methyl-accepting chemotaxis protein</fullName>
    </recommendedName>
</protein>
<dbReference type="PANTHER" id="PTHR32089">
    <property type="entry name" value="METHYL-ACCEPTING CHEMOTAXIS PROTEIN MCPB"/>
    <property type="match status" value="1"/>
</dbReference>
<dbReference type="PROSITE" id="PS50885">
    <property type="entry name" value="HAMP"/>
    <property type="match status" value="1"/>
</dbReference>
<dbReference type="Proteomes" id="UP001055167">
    <property type="component" value="Unassembled WGS sequence"/>
</dbReference>
<dbReference type="InterPro" id="IPR029150">
    <property type="entry name" value="dCache_3"/>
</dbReference>
<dbReference type="InterPro" id="IPR003660">
    <property type="entry name" value="HAMP_dom"/>
</dbReference>
<evidence type="ECO:0000259" key="5">
    <source>
        <dbReference type="PROSITE" id="PS50885"/>
    </source>
</evidence>
<dbReference type="Gene3D" id="1.10.287.950">
    <property type="entry name" value="Methyl-accepting chemotaxis protein"/>
    <property type="match status" value="1"/>
</dbReference>
<proteinExistence type="inferred from homology"/>
<keyword evidence="1 3" id="KW-0807">Transducer</keyword>
<dbReference type="PROSITE" id="PS51257">
    <property type="entry name" value="PROKAR_LIPOPROTEIN"/>
    <property type="match status" value="1"/>
</dbReference>
<dbReference type="Pfam" id="PF14827">
    <property type="entry name" value="dCache_3"/>
    <property type="match status" value="1"/>
</dbReference>
<evidence type="ECO:0000256" key="2">
    <source>
        <dbReference type="ARBA" id="ARBA00029447"/>
    </source>
</evidence>
<dbReference type="SUPFAM" id="SSF58104">
    <property type="entry name" value="Methyl-accepting chemotaxis protein (MCP) signaling domain"/>
    <property type="match status" value="1"/>
</dbReference>
<name>A0ABQ4QR72_9HYPH</name>
<dbReference type="InterPro" id="IPR029151">
    <property type="entry name" value="Sensor-like_sf"/>
</dbReference>
<accession>A0ABQ4QR72</accession>
<sequence>MLRINSIRSRMMLSCVLVVAIACVGAFGSQLVSESRQEAAEIASQRRRVTQASQGILRTELSRLDTLIRGLAQSTPLLEAVAAGDRGAVAGQLMAVHRALAPRGDLSALSVTVPTASVVVRTNNPEKFGDDVSARRPDLVLVQETGQAVQGFARGSETLSLSAAVALEAGGRRVGVISAQATAGAALLGRIRDAAQAEVILHAVDGKGVSVAGATRTGTGLAGAAEIAAATAGEAPPLLGTLDGRPVLAVLTPVRDYRGQTIAVMELLRDRTEAVALIREAHLAVAAAAAAVLVAALLLAGLLARGLSRPITAAAAAMRRLADGELDVAVPGRGRRDEIGAMAQALEVFKVNAAERRSLAEARASTQHLSGQRQERVDGLIAAFDTQARDALAAVAANTGQMHATAESLTTIASATSQQATTAAAASEQASTSVQTVAAAARELNRSIEEISGQVTQTTATVDRAAAITAETTRSVGALVTTTQRIGAFASLIQQIARQTNLLALNATIEAARAGAAGRGFAIVAAEVKDLAAQTAKAAEEITQQIGDVQGSSGEAEASIARIAAIMGEVNEKAASIAAAIRQQDAATAEISRSVEQIVQGTDGVARSLAQVNAAADETNGSAGEVLKASAAVGTRTADLGLQIEGFLRAVAAA</sequence>